<gene>
    <name evidence="1" type="ordered locus">MTR_6g086545</name>
</gene>
<dbReference type="STRING" id="3880.A0A072UMK5"/>
<proteinExistence type="predicted"/>
<reference evidence="1 3" key="2">
    <citation type="journal article" date="2014" name="BMC Genomics">
        <title>An improved genome release (version Mt4.0) for the model legume Medicago truncatula.</title>
        <authorList>
            <person name="Tang H."/>
            <person name="Krishnakumar V."/>
            <person name="Bidwell S."/>
            <person name="Rosen B."/>
            <person name="Chan A."/>
            <person name="Zhou S."/>
            <person name="Gentzbittel L."/>
            <person name="Childs K.L."/>
            <person name="Yandell M."/>
            <person name="Gundlach H."/>
            <person name="Mayer K.F."/>
            <person name="Schwartz D.C."/>
            <person name="Town C.D."/>
        </authorList>
    </citation>
    <scope>GENOME REANNOTATION</scope>
    <source>
        <strain evidence="1">A17</strain>
        <strain evidence="2 3">cv. Jemalong A17</strain>
    </source>
</reference>
<dbReference type="AlphaFoldDB" id="A0A072UMK5"/>
<dbReference type="InterPro" id="IPR036812">
    <property type="entry name" value="NAD(P)_OxRdtase_dom_sf"/>
</dbReference>
<reference evidence="1 3" key="1">
    <citation type="journal article" date="2011" name="Nature">
        <title>The Medicago genome provides insight into the evolution of rhizobial symbioses.</title>
        <authorList>
            <person name="Young N.D."/>
            <person name="Debelle F."/>
            <person name="Oldroyd G.E."/>
            <person name="Geurts R."/>
            <person name="Cannon S.B."/>
            <person name="Udvardi M.K."/>
            <person name="Benedito V.A."/>
            <person name="Mayer K.F."/>
            <person name="Gouzy J."/>
            <person name="Schoof H."/>
            <person name="Van de Peer Y."/>
            <person name="Proost S."/>
            <person name="Cook D.R."/>
            <person name="Meyers B.C."/>
            <person name="Spannagl M."/>
            <person name="Cheung F."/>
            <person name="De Mita S."/>
            <person name="Krishnakumar V."/>
            <person name="Gundlach H."/>
            <person name="Zhou S."/>
            <person name="Mudge J."/>
            <person name="Bharti A.K."/>
            <person name="Murray J.D."/>
            <person name="Naoumkina M.A."/>
            <person name="Rosen B."/>
            <person name="Silverstein K.A."/>
            <person name="Tang H."/>
            <person name="Rombauts S."/>
            <person name="Zhao P.X."/>
            <person name="Zhou P."/>
            <person name="Barbe V."/>
            <person name="Bardou P."/>
            <person name="Bechner M."/>
            <person name="Bellec A."/>
            <person name="Berger A."/>
            <person name="Berges H."/>
            <person name="Bidwell S."/>
            <person name="Bisseling T."/>
            <person name="Choisne N."/>
            <person name="Couloux A."/>
            <person name="Denny R."/>
            <person name="Deshpande S."/>
            <person name="Dai X."/>
            <person name="Doyle J.J."/>
            <person name="Dudez A.M."/>
            <person name="Farmer A.D."/>
            <person name="Fouteau S."/>
            <person name="Franken C."/>
            <person name="Gibelin C."/>
            <person name="Gish J."/>
            <person name="Goldstein S."/>
            <person name="Gonzalez A.J."/>
            <person name="Green P.J."/>
            <person name="Hallab A."/>
            <person name="Hartog M."/>
            <person name="Hua A."/>
            <person name="Humphray S.J."/>
            <person name="Jeong D.H."/>
            <person name="Jing Y."/>
            <person name="Jocker A."/>
            <person name="Kenton S.M."/>
            <person name="Kim D.J."/>
            <person name="Klee K."/>
            <person name="Lai H."/>
            <person name="Lang C."/>
            <person name="Lin S."/>
            <person name="Macmil S.L."/>
            <person name="Magdelenat G."/>
            <person name="Matthews L."/>
            <person name="McCorrison J."/>
            <person name="Monaghan E.L."/>
            <person name="Mun J.H."/>
            <person name="Najar F.Z."/>
            <person name="Nicholson C."/>
            <person name="Noirot C."/>
            <person name="O'Bleness M."/>
            <person name="Paule C.R."/>
            <person name="Poulain J."/>
            <person name="Prion F."/>
            <person name="Qin B."/>
            <person name="Qu C."/>
            <person name="Retzel E.F."/>
            <person name="Riddle C."/>
            <person name="Sallet E."/>
            <person name="Samain S."/>
            <person name="Samson N."/>
            <person name="Sanders I."/>
            <person name="Saurat O."/>
            <person name="Scarpelli C."/>
            <person name="Schiex T."/>
            <person name="Segurens B."/>
            <person name="Severin A.J."/>
            <person name="Sherrier D.J."/>
            <person name="Shi R."/>
            <person name="Sims S."/>
            <person name="Singer S.R."/>
            <person name="Sinharoy S."/>
            <person name="Sterck L."/>
            <person name="Viollet A."/>
            <person name="Wang B.B."/>
            <person name="Wang K."/>
            <person name="Wang M."/>
            <person name="Wang X."/>
            <person name="Warfsmann J."/>
            <person name="Weissenbach J."/>
            <person name="White D.D."/>
            <person name="White J.D."/>
            <person name="Wiley G.B."/>
            <person name="Wincker P."/>
            <person name="Xing Y."/>
            <person name="Yang L."/>
            <person name="Yao Z."/>
            <person name="Ying F."/>
            <person name="Zhai J."/>
            <person name="Zhou L."/>
            <person name="Zuber A."/>
            <person name="Denarie J."/>
            <person name="Dixon R.A."/>
            <person name="May G.D."/>
            <person name="Schwartz D.C."/>
            <person name="Rogers J."/>
            <person name="Quetier F."/>
            <person name="Town C.D."/>
            <person name="Roe B.A."/>
        </authorList>
    </citation>
    <scope>NUCLEOTIDE SEQUENCE [LARGE SCALE GENOMIC DNA]</scope>
    <source>
        <strain evidence="1">A17</strain>
        <strain evidence="2 3">cv. Jemalong A17</strain>
    </source>
</reference>
<name>A0A072UMK5_MEDTR</name>
<dbReference type="EnsemblPlants" id="KEH27100">
    <property type="protein sequence ID" value="KEH27100"/>
    <property type="gene ID" value="MTR_6g086545"/>
</dbReference>
<reference evidence="2" key="3">
    <citation type="submission" date="2015-04" db="UniProtKB">
        <authorList>
            <consortium name="EnsemblPlants"/>
        </authorList>
    </citation>
    <scope>IDENTIFICATION</scope>
    <source>
        <strain evidence="2">cv. Jemalong A17</strain>
    </source>
</reference>
<dbReference type="Gene3D" id="3.20.20.100">
    <property type="entry name" value="NADP-dependent oxidoreductase domain"/>
    <property type="match status" value="1"/>
</dbReference>
<evidence type="ECO:0000313" key="1">
    <source>
        <dbReference type="EMBL" id="KEH27100.1"/>
    </source>
</evidence>
<dbReference type="SUPFAM" id="SSF51430">
    <property type="entry name" value="NAD(P)-linked oxidoreductase"/>
    <property type="match status" value="1"/>
</dbReference>
<evidence type="ECO:0000313" key="2">
    <source>
        <dbReference type="EnsemblPlants" id="KEH27100"/>
    </source>
</evidence>
<dbReference type="HOGENOM" id="CLU_2349993_0_0_1"/>
<accession>A0A072UMK5</accession>
<dbReference type="PANTHER" id="PTHR11732">
    <property type="entry name" value="ALDO/KETO REDUCTASE"/>
    <property type="match status" value="1"/>
</dbReference>
<keyword evidence="3" id="KW-1185">Reference proteome</keyword>
<dbReference type="EMBL" id="CM001222">
    <property type="protein sequence ID" value="KEH27100.1"/>
    <property type="molecule type" value="Genomic_DNA"/>
</dbReference>
<dbReference type="InterPro" id="IPR020471">
    <property type="entry name" value="AKR"/>
</dbReference>
<sequence>MALKLAFDGLEGSQYKDGDVNLTRTGDVKITLPTPKEAFDTGLVKKEDLFITTKLWNSDHGHVVEACKDGFKKLQLDYLDSYLAQAYSKIKPACKLD</sequence>
<protein>
    <submittedName>
        <fullName evidence="1">NAD(P)-linked oxidoreductase superfamily protein, putative</fullName>
    </submittedName>
</protein>
<dbReference type="GO" id="GO:0016491">
    <property type="term" value="F:oxidoreductase activity"/>
    <property type="evidence" value="ECO:0007669"/>
    <property type="project" value="InterPro"/>
</dbReference>
<organism evidence="1 3">
    <name type="scientific">Medicago truncatula</name>
    <name type="common">Barrel medic</name>
    <name type="synonym">Medicago tribuloides</name>
    <dbReference type="NCBI Taxonomy" id="3880"/>
    <lineage>
        <taxon>Eukaryota</taxon>
        <taxon>Viridiplantae</taxon>
        <taxon>Streptophyta</taxon>
        <taxon>Embryophyta</taxon>
        <taxon>Tracheophyta</taxon>
        <taxon>Spermatophyta</taxon>
        <taxon>Magnoliopsida</taxon>
        <taxon>eudicotyledons</taxon>
        <taxon>Gunneridae</taxon>
        <taxon>Pentapetalae</taxon>
        <taxon>rosids</taxon>
        <taxon>fabids</taxon>
        <taxon>Fabales</taxon>
        <taxon>Fabaceae</taxon>
        <taxon>Papilionoideae</taxon>
        <taxon>50 kb inversion clade</taxon>
        <taxon>NPAAA clade</taxon>
        <taxon>Hologalegina</taxon>
        <taxon>IRL clade</taxon>
        <taxon>Trifolieae</taxon>
        <taxon>Medicago</taxon>
    </lineage>
</organism>
<evidence type="ECO:0000313" key="3">
    <source>
        <dbReference type="Proteomes" id="UP000002051"/>
    </source>
</evidence>
<dbReference type="Proteomes" id="UP000002051">
    <property type="component" value="Chromosome 6"/>
</dbReference>